<dbReference type="Proteomes" id="UP000826195">
    <property type="component" value="Unassembled WGS sequence"/>
</dbReference>
<sequence length="111" mass="13150">MGTRRTPDQSRRTRPRTRRRRRKGAGAGLARGKERTMNHIYIRRKPVYVFAEEEAKEDVYVCWKFFLFLENLFSDPFRVVGQVLCIRGIIGDKMLALKRRIKTFWNLGVSC</sequence>
<protein>
    <submittedName>
        <fullName evidence="2">Uncharacterized protein</fullName>
    </submittedName>
</protein>
<dbReference type="AlphaFoldDB" id="A0AAV7I6T8"/>
<comment type="caution">
    <text evidence="2">The sequence shown here is derived from an EMBL/GenBank/DDBJ whole genome shotgun (WGS) entry which is preliminary data.</text>
</comment>
<gene>
    <name evidence="2" type="ORF">KQX54_019383</name>
</gene>
<organism evidence="2 3">
    <name type="scientific">Cotesia glomerata</name>
    <name type="common">Lepidopteran parasitic wasp</name>
    <name type="synonym">Apanteles glomeratus</name>
    <dbReference type="NCBI Taxonomy" id="32391"/>
    <lineage>
        <taxon>Eukaryota</taxon>
        <taxon>Metazoa</taxon>
        <taxon>Ecdysozoa</taxon>
        <taxon>Arthropoda</taxon>
        <taxon>Hexapoda</taxon>
        <taxon>Insecta</taxon>
        <taxon>Pterygota</taxon>
        <taxon>Neoptera</taxon>
        <taxon>Endopterygota</taxon>
        <taxon>Hymenoptera</taxon>
        <taxon>Apocrita</taxon>
        <taxon>Ichneumonoidea</taxon>
        <taxon>Braconidae</taxon>
        <taxon>Microgastrinae</taxon>
        <taxon>Cotesia</taxon>
    </lineage>
</organism>
<accession>A0AAV7I6T8</accession>
<evidence type="ECO:0000313" key="2">
    <source>
        <dbReference type="EMBL" id="KAH0547454.1"/>
    </source>
</evidence>
<proteinExistence type="predicted"/>
<keyword evidence="3" id="KW-1185">Reference proteome</keyword>
<reference evidence="2 3" key="1">
    <citation type="journal article" date="2021" name="J. Hered.">
        <title>A chromosome-level genome assembly of the parasitoid wasp, Cotesia glomerata (Hymenoptera: Braconidae).</title>
        <authorList>
            <person name="Pinto B.J."/>
            <person name="Weis J.J."/>
            <person name="Gamble T."/>
            <person name="Ode P.J."/>
            <person name="Paul R."/>
            <person name="Zaspel J.M."/>
        </authorList>
    </citation>
    <scope>NUCLEOTIDE SEQUENCE [LARGE SCALE GENOMIC DNA]</scope>
    <source>
        <strain evidence="2">CgM1</strain>
    </source>
</reference>
<feature type="compositionally biased region" description="Basic and acidic residues" evidence="1">
    <location>
        <begin position="1"/>
        <end position="11"/>
    </location>
</feature>
<dbReference type="EMBL" id="JAHXZJ010002237">
    <property type="protein sequence ID" value="KAH0547454.1"/>
    <property type="molecule type" value="Genomic_DNA"/>
</dbReference>
<evidence type="ECO:0000256" key="1">
    <source>
        <dbReference type="SAM" id="MobiDB-lite"/>
    </source>
</evidence>
<name>A0AAV7I6T8_COTGL</name>
<feature type="region of interest" description="Disordered" evidence="1">
    <location>
        <begin position="1"/>
        <end position="30"/>
    </location>
</feature>
<evidence type="ECO:0000313" key="3">
    <source>
        <dbReference type="Proteomes" id="UP000826195"/>
    </source>
</evidence>
<feature type="compositionally biased region" description="Basic residues" evidence="1">
    <location>
        <begin position="12"/>
        <end position="24"/>
    </location>
</feature>